<gene>
    <name evidence="1" type="ORF">EVB55_075</name>
</gene>
<organism evidence="1 2">
    <name type="scientific">Rhizobium phage RHph_Y68</name>
    <dbReference type="NCBI Taxonomy" id="2509787"/>
    <lineage>
        <taxon>Viruses</taxon>
        <taxon>Duplodnaviria</taxon>
        <taxon>Heunggongvirae</taxon>
        <taxon>Uroviricota</taxon>
        <taxon>Caudoviricetes</taxon>
        <taxon>Pootjesviridae</taxon>
        <taxon>Staniewskivirinae</taxon>
        <taxon>Trinifflemingvirus</taxon>
        <taxon>Trinifflemingvirus Y68</taxon>
    </lineage>
</organism>
<protein>
    <submittedName>
        <fullName evidence="1">Uncharacterized protein</fullName>
    </submittedName>
</protein>
<name>A0A7S5URM8_9CAUD</name>
<reference evidence="1" key="1">
    <citation type="submission" date="2020-01" db="EMBL/GenBank/DDBJ databases">
        <title>Patterns of diversity and host range of bacteriophage communities associated with bean-nodulatin bacteria.</title>
        <authorList>
            <person name="Vann Cauwenberghe J."/>
            <person name="Santamaria R.I."/>
            <person name="Bustos P."/>
            <person name="Juarez S."/>
            <person name="Gonzalez V."/>
        </authorList>
    </citation>
    <scope>NUCLEOTIDE SEQUENCE</scope>
</reference>
<accession>A0A7S5URM8</accession>
<evidence type="ECO:0000313" key="2">
    <source>
        <dbReference type="Proteomes" id="UP000605518"/>
    </source>
</evidence>
<keyword evidence="2" id="KW-1185">Reference proteome</keyword>
<evidence type="ECO:0000313" key="1">
    <source>
        <dbReference type="EMBL" id="QIG68010.1"/>
    </source>
</evidence>
<sequence length="93" mass="10858">MSDSSIDSMHDFEKSIVSHWQELNQKAIEPIDFLDALTDFFYRHPKVDPEDVVFSEAFKNRVKIDADARKLLKKSEKEKKSDEIAENSNELEI</sequence>
<proteinExistence type="predicted"/>
<dbReference type="Proteomes" id="UP000605518">
    <property type="component" value="Segment"/>
</dbReference>
<dbReference type="EMBL" id="MN988486">
    <property type="protein sequence ID" value="QIG68010.1"/>
    <property type="molecule type" value="Genomic_DNA"/>
</dbReference>